<evidence type="ECO:0000256" key="2">
    <source>
        <dbReference type="ARBA" id="ARBA00022614"/>
    </source>
</evidence>
<dbReference type="SMART" id="SM00365">
    <property type="entry name" value="LRR_SD22"/>
    <property type="match status" value="3"/>
</dbReference>
<dbReference type="PROSITE" id="PS51450">
    <property type="entry name" value="LRR"/>
    <property type="match status" value="2"/>
</dbReference>
<keyword evidence="3" id="KW-0677">Repeat</keyword>
<name>A0A8D0AWP6_SALMN</name>
<reference evidence="7" key="1">
    <citation type="submission" date="2025-08" db="UniProtKB">
        <authorList>
            <consortium name="Ensembl"/>
        </authorList>
    </citation>
    <scope>IDENTIFICATION</scope>
</reference>
<keyword evidence="8" id="KW-1185">Reference proteome</keyword>
<dbReference type="PANTHER" id="PTHR45973">
    <property type="entry name" value="PROTEIN PHOSPHATASE 1 REGULATORY SUBUNIT SDS22-RELATED"/>
    <property type="match status" value="1"/>
</dbReference>
<accession>A0A8D0AWP6</accession>
<dbReference type="Gene3D" id="3.80.10.10">
    <property type="entry name" value="Ribonuclease Inhibitor"/>
    <property type="match status" value="1"/>
</dbReference>
<protein>
    <submittedName>
        <fullName evidence="7">Leucine rich repeat containing 46</fullName>
    </submittedName>
</protein>
<keyword evidence="4" id="KW-0969">Cilium</keyword>
<dbReference type="InterPro" id="IPR032675">
    <property type="entry name" value="LRR_dom_sf"/>
</dbReference>
<feature type="region of interest" description="Disordered" evidence="6">
    <location>
        <begin position="171"/>
        <end position="193"/>
    </location>
</feature>
<evidence type="ECO:0000256" key="5">
    <source>
        <dbReference type="ARBA" id="ARBA00023273"/>
    </source>
</evidence>
<keyword evidence="2" id="KW-0433">Leucine-rich repeat</keyword>
<organism evidence="7 8">
    <name type="scientific">Salvator merianae</name>
    <name type="common">Argentine black and white tegu</name>
    <name type="synonym">Tupinambis merianae</name>
    <dbReference type="NCBI Taxonomy" id="96440"/>
    <lineage>
        <taxon>Eukaryota</taxon>
        <taxon>Metazoa</taxon>
        <taxon>Chordata</taxon>
        <taxon>Craniata</taxon>
        <taxon>Vertebrata</taxon>
        <taxon>Euteleostomi</taxon>
        <taxon>Lepidosauria</taxon>
        <taxon>Squamata</taxon>
        <taxon>Bifurcata</taxon>
        <taxon>Unidentata</taxon>
        <taxon>Episquamata</taxon>
        <taxon>Laterata</taxon>
        <taxon>Teiioidea</taxon>
        <taxon>Teiidae</taxon>
        <taxon>Salvator</taxon>
    </lineage>
</organism>
<dbReference type="GeneTree" id="ENSGT00940000161315"/>
<evidence type="ECO:0000256" key="4">
    <source>
        <dbReference type="ARBA" id="ARBA00023069"/>
    </source>
</evidence>
<keyword evidence="5" id="KW-0966">Cell projection</keyword>
<dbReference type="InterPro" id="IPR050576">
    <property type="entry name" value="Cilia_flagella_integrity"/>
</dbReference>
<dbReference type="Ensembl" id="ENSSMRT00000000068.1">
    <property type="protein sequence ID" value="ENSSMRP00000000059.1"/>
    <property type="gene ID" value="ENSSMRG00000000025.1"/>
</dbReference>
<evidence type="ECO:0000256" key="6">
    <source>
        <dbReference type="SAM" id="MobiDB-lite"/>
    </source>
</evidence>
<evidence type="ECO:0000256" key="3">
    <source>
        <dbReference type="ARBA" id="ARBA00022737"/>
    </source>
</evidence>
<dbReference type="AlphaFoldDB" id="A0A8D0AWP6"/>
<feature type="compositionally biased region" description="Acidic residues" evidence="6">
    <location>
        <begin position="180"/>
        <end position="193"/>
    </location>
</feature>
<comment type="subcellular location">
    <subcellularLocation>
        <location evidence="1">Cell projection</location>
        <location evidence="1">Cilium</location>
    </subcellularLocation>
</comment>
<reference evidence="7" key="2">
    <citation type="submission" date="2025-09" db="UniProtKB">
        <authorList>
            <consortium name="Ensembl"/>
        </authorList>
    </citation>
    <scope>IDENTIFICATION</scope>
</reference>
<dbReference type="PANTHER" id="PTHR45973:SF9">
    <property type="entry name" value="LEUCINE-RICH REPEAT-CONTAINING PROTEIN 46"/>
    <property type="match status" value="1"/>
</dbReference>
<proteinExistence type="predicted"/>
<dbReference type="Proteomes" id="UP000694421">
    <property type="component" value="Unplaced"/>
</dbReference>
<evidence type="ECO:0000313" key="7">
    <source>
        <dbReference type="Ensembl" id="ENSSMRP00000000059.1"/>
    </source>
</evidence>
<dbReference type="SUPFAM" id="SSF52058">
    <property type="entry name" value="L domain-like"/>
    <property type="match status" value="1"/>
</dbReference>
<dbReference type="InterPro" id="IPR001611">
    <property type="entry name" value="Leu-rich_rpt"/>
</dbReference>
<evidence type="ECO:0000256" key="1">
    <source>
        <dbReference type="ARBA" id="ARBA00004138"/>
    </source>
</evidence>
<evidence type="ECO:0000313" key="8">
    <source>
        <dbReference type="Proteomes" id="UP000694421"/>
    </source>
</evidence>
<dbReference type="Pfam" id="PF14580">
    <property type="entry name" value="LRR_9"/>
    <property type="match status" value="1"/>
</dbReference>
<sequence>MPNVESKGAPKGGRKLTKSLIAQRNLHIPIKIDAPENIWQALASLQVLRLDREGIGYIPNLQGLEHIHSIYLQQNQIEKIENLKCFSNLKFLTLAGNCISKVENLKDLLKLQFLDLSQNNIQILDIDELPHSLVILDLTGNKCTDQKNYRECVLDALPHLRELDRQRVPSRKVAVQDKKEEEEDSEDSDVDDCPELFQPLSAEKGLVMAEAEDDFTPFLKLPAELRLSPRSDDSHDVHPVPSAECGVPQLLEGTLCAPTDSICQCRSHCACRASKHVLDDTGSK</sequence>